<evidence type="ECO:0000259" key="1">
    <source>
        <dbReference type="Pfam" id="PF07602"/>
    </source>
</evidence>
<dbReference type="GeneID" id="57753010"/>
<proteinExistence type="predicted"/>
<dbReference type="RefSeq" id="WP_148878979.1">
    <property type="nucleotide sequence ID" value="NZ_CP042813.1"/>
</dbReference>
<organism evidence="2 3">
    <name type="scientific">Treponema phagedenis</name>
    <dbReference type="NCBI Taxonomy" id="162"/>
    <lineage>
        <taxon>Bacteria</taxon>
        <taxon>Pseudomonadati</taxon>
        <taxon>Spirochaetota</taxon>
        <taxon>Spirochaetia</taxon>
        <taxon>Spirochaetales</taxon>
        <taxon>Treponemataceae</taxon>
        <taxon>Treponema</taxon>
    </lineage>
</organism>
<reference evidence="2 3" key="1">
    <citation type="submission" date="2019-08" db="EMBL/GenBank/DDBJ databases">
        <authorList>
            <person name="Kuhnert P."/>
        </authorList>
    </citation>
    <scope>NUCLEOTIDE SEQUENCE [LARGE SCALE GENOMIC DNA]</scope>
    <source>
        <strain evidence="2 3">B36.5</strain>
    </source>
</reference>
<dbReference type="SUPFAM" id="SSF51126">
    <property type="entry name" value="Pectin lyase-like"/>
    <property type="match status" value="1"/>
</dbReference>
<dbReference type="Pfam" id="PF07602">
    <property type="entry name" value="DUF1565"/>
    <property type="match status" value="1"/>
</dbReference>
<evidence type="ECO:0000313" key="2">
    <source>
        <dbReference type="EMBL" id="QEJ98330.1"/>
    </source>
</evidence>
<dbReference type="InterPro" id="IPR011050">
    <property type="entry name" value="Pectin_lyase_fold/virulence"/>
</dbReference>
<dbReference type="Gene3D" id="2.160.20.10">
    <property type="entry name" value="Single-stranded right-handed beta-helix, Pectin lyase-like"/>
    <property type="match status" value="1"/>
</dbReference>
<feature type="domain" description="DUF1565" evidence="1">
    <location>
        <begin position="7"/>
        <end position="78"/>
    </location>
</feature>
<dbReference type="InterPro" id="IPR012334">
    <property type="entry name" value="Pectin_lyas_fold"/>
</dbReference>
<dbReference type="InterPro" id="IPR011459">
    <property type="entry name" value="DUF1565"/>
</dbReference>
<name>A0AAE6IU23_TREPH</name>
<dbReference type="AlphaFoldDB" id="A0AAE6IU23"/>
<protein>
    <submittedName>
        <fullName evidence="2">DUF1565 domain-containing protein</fullName>
    </submittedName>
</protein>
<dbReference type="Proteomes" id="UP000323594">
    <property type="component" value="Chromosome"/>
</dbReference>
<dbReference type="EMBL" id="CP042817">
    <property type="protein sequence ID" value="QEJ98330.1"/>
    <property type="molecule type" value="Genomic_DNA"/>
</dbReference>
<gene>
    <name evidence="2" type="ORF">FUT82_10195</name>
</gene>
<accession>A0AAE6IU23</accession>
<evidence type="ECO:0000313" key="3">
    <source>
        <dbReference type="Proteomes" id="UP000323594"/>
    </source>
</evidence>
<sequence length="409" mass="44491">MYVSKGTGKNGNAGTKTEPLKNLQKALDKARAGDKIYVAEGNYCGMRDVGFLEMKEPVEIYGGYSKDFSTRNVLKYHSTVIPPNAATPTSSSKPLLGILLDGKKGTAIIDGIIFDKGESNAYHPRDGKPKGVDTGYLTLPPQEGDKPNKTSSNQILYGIVGDKLVVQNCVFNNSAWYAIQLGIAPGGAVKVLNNVFTSSALAATEIYGRGRGNDSTLEVAYNTILFNWTRTKSYEDMGYGVRCMTKCNTNIHHNIIGCSYLGGIDRTRIDSSATAEKMREIKVDHNRFFLNKQGDMTLPSGGGKFERVKAADFEDLDLASATDNEELQNVQGLKNAINKAYLEGFISLAFSEKTDYDPDSSVNQFRSAMGMNTVGKISTKVSMFANRYPLEDSIKLFGAVSGFGAQSIK</sequence>